<proteinExistence type="predicted"/>
<dbReference type="EMBL" id="SACR01000003">
    <property type="protein sequence ID" value="RVU46320.1"/>
    <property type="molecule type" value="Genomic_DNA"/>
</dbReference>
<feature type="chain" id="PRO_5019045775" evidence="1">
    <location>
        <begin position="36"/>
        <end position="408"/>
    </location>
</feature>
<dbReference type="AlphaFoldDB" id="A0A437RHR7"/>
<keyword evidence="1" id="KW-0732">Signal</keyword>
<dbReference type="SUPFAM" id="SSF50952">
    <property type="entry name" value="Soluble quinoprotein glucose dehydrogenase"/>
    <property type="match status" value="1"/>
</dbReference>
<evidence type="ECO:0000256" key="1">
    <source>
        <dbReference type="SAM" id="SignalP"/>
    </source>
</evidence>
<evidence type="ECO:0000259" key="2">
    <source>
        <dbReference type="Pfam" id="PF07995"/>
    </source>
</evidence>
<sequence>MTMLKSLKPRRLAAALALAPLAATLLAVTTPAAWAQAPTLTVTPVMEKLRGPWDLAFAPGGAMLYTEKCHGLWVRLPDGSTRHLWGTEGAALAAPDIFCQGQSGVHGVAVDPAFAQGQRFVYVFTASNLQTDPRINRVVRLQVAADWKTVGQRTDIVPDIAFKDARRVGGPGAHSGGRIRFGPDGYLWITTGDNHDPGLPQDPKRLGGKVLRVDRDGKAAPGNGAPAGFDARIYTYGHRNVQGIAFRPAGQPNAGQAYTSEHGPNHSDELTALVAGGNAGWDPQNRPDLKCSDGYCGYSGNPFTMPMTDTQRFPKAMLPAWNNEQRSQGMGPLAFLEGAQWKGWNGKLAVALMRDQRLDIVTLDGPGKAASVETADLPKLRLRSIVPGPDGALWGSTDDGQILKISPK</sequence>
<dbReference type="InterPro" id="IPR011041">
    <property type="entry name" value="Quinoprot_gluc/sorb_DH_b-prop"/>
</dbReference>
<gene>
    <name evidence="3" type="ORF">EOE66_10780</name>
</gene>
<feature type="signal peptide" evidence="1">
    <location>
        <begin position="1"/>
        <end position="35"/>
    </location>
</feature>
<dbReference type="OrthoDB" id="9770043at2"/>
<reference evidence="3 4" key="1">
    <citation type="submission" date="2019-01" db="EMBL/GenBank/DDBJ databases">
        <authorList>
            <person name="Chen W.-M."/>
        </authorList>
    </citation>
    <scope>NUCLEOTIDE SEQUENCE [LARGE SCALE GENOMIC DNA]</scope>
    <source>
        <strain evidence="3 4">KYPY4</strain>
    </source>
</reference>
<protein>
    <submittedName>
        <fullName evidence="3">PQQ-dependent sugar dehydrogenase</fullName>
    </submittedName>
</protein>
<dbReference type="PANTHER" id="PTHR19328">
    <property type="entry name" value="HEDGEHOG-INTERACTING PROTEIN"/>
    <property type="match status" value="1"/>
</dbReference>
<name>A0A437RHR7_9BURK</name>
<dbReference type="Gene3D" id="2.120.10.30">
    <property type="entry name" value="TolB, C-terminal domain"/>
    <property type="match status" value="1"/>
</dbReference>
<evidence type="ECO:0000313" key="3">
    <source>
        <dbReference type="EMBL" id="RVU46320.1"/>
    </source>
</evidence>
<dbReference type="InterPro" id="IPR012938">
    <property type="entry name" value="Glc/Sorbosone_DH"/>
</dbReference>
<organism evidence="3 4">
    <name type="scientific">Rubrivivax rivuli</name>
    <dbReference type="NCBI Taxonomy" id="1862385"/>
    <lineage>
        <taxon>Bacteria</taxon>
        <taxon>Pseudomonadati</taxon>
        <taxon>Pseudomonadota</taxon>
        <taxon>Betaproteobacteria</taxon>
        <taxon>Burkholderiales</taxon>
        <taxon>Sphaerotilaceae</taxon>
        <taxon>Rubrivivax</taxon>
    </lineage>
</organism>
<keyword evidence="4" id="KW-1185">Reference proteome</keyword>
<feature type="domain" description="Glucose/Sorbosone dehydrogenase" evidence="2">
    <location>
        <begin position="50"/>
        <end position="403"/>
    </location>
</feature>
<accession>A0A437RHR7</accession>
<comment type="caution">
    <text evidence="3">The sequence shown here is derived from an EMBL/GenBank/DDBJ whole genome shotgun (WGS) entry which is preliminary data.</text>
</comment>
<dbReference type="Pfam" id="PF07995">
    <property type="entry name" value="GSDH"/>
    <property type="match status" value="1"/>
</dbReference>
<dbReference type="PANTHER" id="PTHR19328:SF13">
    <property type="entry name" value="HIPL1 PROTEIN"/>
    <property type="match status" value="1"/>
</dbReference>
<dbReference type="InterPro" id="IPR011042">
    <property type="entry name" value="6-blade_b-propeller_TolB-like"/>
</dbReference>
<evidence type="ECO:0000313" key="4">
    <source>
        <dbReference type="Proteomes" id="UP000285575"/>
    </source>
</evidence>
<dbReference type="Proteomes" id="UP000285575">
    <property type="component" value="Unassembled WGS sequence"/>
</dbReference>